<dbReference type="CDD" id="cd02430">
    <property type="entry name" value="PTH2"/>
    <property type="match status" value="1"/>
</dbReference>
<organism evidence="10">
    <name type="scientific">Thermofilum pendens</name>
    <dbReference type="NCBI Taxonomy" id="2269"/>
    <lineage>
        <taxon>Archaea</taxon>
        <taxon>Thermoproteota</taxon>
        <taxon>Thermoprotei</taxon>
        <taxon>Thermofilales</taxon>
        <taxon>Thermofilaceae</taxon>
        <taxon>Thermofilum</taxon>
    </lineage>
</organism>
<dbReference type="InterPro" id="IPR002833">
    <property type="entry name" value="PTH2"/>
</dbReference>
<name>A0A7C4B8W9_THEPE</name>
<dbReference type="NCBIfam" id="NF003314">
    <property type="entry name" value="PRK04322.1"/>
    <property type="match status" value="1"/>
</dbReference>
<evidence type="ECO:0000256" key="6">
    <source>
        <dbReference type="ARBA" id="ARBA00038050"/>
    </source>
</evidence>
<dbReference type="NCBIfam" id="TIGR00283">
    <property type="entry name" value="arch_pth2"/>
    <property type="match status" value="1"/>
</dbReference>
<evidence type="ECO:0000256" key="5">
    <source>
        <dbReference type="ARBA" id="ARBA00022801"/>
    </source>
</evidence>
<dbReference type="GO" id="GO:0004045">
    <property type="term" value="F:peptidyl-tRNA hydrolase activity"/>
    <property type="evidence" value="ECO:0007669"/>
    <property type="project" value="UniProtKB-UniRule"/>
</dbReference>
<evidence type="ECO:0000256" key="4">
    <source>
        <dbReference type="ARBA" id="ARBA00022490"/>
    </source>
</evidence>
<dbReference type="PANTHER" id="PTHR12649">
    <property type="entry name" value="PEPTIDYL-TRNA HYDROLASE 2"/>
    <property type="match status" value="1"/>
</dbReference>
<dbReference type="AlphaFoldDB" id="A0A7C4B8W9"/>
<dbReference type="GO" id="GO:0006412">
    <property type="term" value="P:translation"/>
    <property type="evidence" value="ECO:0007669"/>
    <property type="project" value="UniProtKB-UniRule"/>
</dbReference>
<comment type="subcellular location">
    <subcellularLocation>
        <location evidence="2 9">Cytoplasm</location>
    </subcellularLocation>
</comment>
<evidence type="ECO:0000256" key="7">
    <source>
        <dbReference type="ARBA" id="ARBA00048707"/>
    </source>
</evidence>
<dbReference type="PANTHER" id="PTHR12649:SF11">
    <property type="entry name" value="PEPTIDYL-TRNA HYDROLASE 2, MITOCHONDRIAL"/>
    <property type="match status" value="1"/>
</dbReference>
<dbReference type="FunFam" id="3.40.1490.10:FF:000001">
    <property type="entry name" value="Peptidyl-tRNA hydrolase 2"/>
    <property type="match status" value="1"/>
</dbReference>
<evidence type="ECO:0000256" key="3">
    <source>
        <dbReference type="ARBA" id="ARBA00013260"/>
    </source>
</evidence>
<keyword evidence="4 9" id="KW-0963">Cytoplasm</keyword>
<dbReference type="InterPro" id="IPR034759">
    <property type="entry name" value="Pept_tRNA_hydro_arch"/>
</dbReference>
<sequence length="126" mass="13899">MCLASRQESPELKQVIVIRRDLDMGKGKMVAQGAHASLSAFLKAWRTRREWAVEWLRSGQRKVVVRVDSLEELAEVYRKARSLGLPVSVVRDRGLTQVPPGTVTAIGIGPAPADLVDRVTGDLKLL</sequence>
<evidence type="ECO:0000256" key="9">
    <source>
        <dbReference type="HAMAP-Rule" id="MF_00628"/>
    </source>
</evidence>
<dbReference type="EMBL" id="DTFI01000010">
    <property type="protein sequence ID" value="HGI42817.1"/>
    <property type="molecule type" value="Genomic_DNA"/>
</dbReference>
<protein>
    <recommendedName>
        <fullName evidence="8 9">Peptidyl-tRNA hydrolase</fullName>
        <shortName evidence="9">PTH</shortName>
        <ecNumber evidence="3 9">3.1.1.29</ecNumber>
    </recommendedName>
</protein>
<comment type="similarity">
    <text evidence="6 9">Belongs to the PTH2 family.</text>
</comment>
<comment type="catalytic activity">
    <reaction evidence="7 9">
        <text>an N-acyl-L-alpha-aminoacyl-tRNA + H2O = an N-acyl-L-amino acid + a tRNA + H(+)</text>
        <dbReference type="Rhea" id="RHEA:54448"/>
        <dbReference type="Rhea" id="RHEA-COMP:10123"/>
        <dbReference type="Rhea" id="RHEA-COMP:13883"/>
        <dbReference type="ChEBI" id="CHEBI:15377"/>
        <dbReference type="ChEBI" id="CHEBI:15378"/>
        <dbReference type="ChEBI" id="CHEBI:59874"/>
        <dbReference type="ChEBI" id="CHEBI:78442"/>
        <dbReference type="ChEBI" id="CHEBI:138191"/>
        <dbReference type="EC" id="3.1.1.29"/>
    </reaction>
</comment>
<dbReference type="Pfam" id="PF01981">
    <property type="entry name" value="PTH2"/>
    <property type="match status" value="1"/>
</dbReference>
<evidence type="ECO:0000256" key="2">
    <source>
        <dbReference type="ARBA" id="ARBA00004496"/>
    </source>
</evidence>
<comment type="function">
    <text evidence="1 9">The natural substrate for this enzyme may be peptidyl-tRNAs which drop off the ribosome during protein synthesis.</text>
</comment>
<proteinExistence type="inferred from homology"/>
<comment type="caution">
    <text evidence="10">The sequence shown here is derived from an EMBL/GenBank/DDBJ whole genome shotgun (WGS) entry which is preliminary data.</text>
</comment>
<accession>A0A7C4B8W9</accession>
<reference evidence="10" key="1">
    <citation type="journal article" date="2020" name="mSystems">
        <title>Genome- and Community-Level Interaction Insights into Carbon Utilization and Element Cycling Functions of Hydrothermarchaeota in Hydrothermal Sediment.</title>
        <authorList>
            <person name="Zhou Z."/>
            <person name="Liu Y."/>
            <person name="Xu W."/>
            <person name="Pan J."/>
            <person name="Luo Z.H."/>
            <person name="Li M."/>
        </authorList>
    </citation>
    <scope>NUCLEOTIDE SEQUENCE [LARGE SCALE GENOMIC DNA]</scope>
    <source>
        <strain evidence="10">SpSt-735</strain>
    </source>
</reference>
<evidence type="ECO:0000313" key="10">
    <source>
        <dbReference type="EMBL" id="HGI42817.1"/>
    </source>
</evidence>
<evidence type="ECO:0000256" key="8">
    <source>
        <dbReference type="ARBA" id="ARBA00050038"/>
    </source>
</evidence>
<dbReference type="SUPFAM" id="SSF102462">
    <property type="entry name" value="Peptidyl-tRNA hydrolase II"/>
    <property type="match status" value="1"/>
</dbReference>
<gene>
    <name evidence="9" type="primary">pth</name>
    <name evidence="10" type="ORF">ENV17_00300</name>
</gene>
<dbReference type="GO" id="GO:0005829">
    <property type="term" value="C:cytosol"/>
    <property type="evidence" value="ECO:0007669"/>
    <property type="project" value="TreeGrafter"/>
</dbReference>
<dbReference type="InterPro" id="IPR023476">
    <property type="entry name" value="Pep_tRNA_hydro_II_dom_sf"/>
</dbReference>
<dbReference type="HAMAP" id="MF_00628">
    <property type="entry name" value="Pept_tRNA_hydro_arch"/>
    <property type="match status" value="1"/>
</dbReference>
<dbReference type="Gene3D" id="3.40.1490.10">
    <property type="entry name" value="Bit1"/>
    <property type="match status" value="1"/>
</dbReference>
<evidence type="ECO:0000256" key="1">
    <source>
        <dbReference type="ARBA" id="ARBA00003043"/>
    </source>
</evidence>
<keyword evidence="5 9" id="KW-0378">Hydrolase</keyword>
<dbReference type="EC" id="3.1.1.29" evidence="3 9"/>